<feature type="transmembrane region" description="Helical" evidence="8">
    <location>
        <begin position="66"/>
        <end position="89"/>
    </location>
</feature>
<evidence type="ECO:0000256" key="6">
    <source>
        <dbReference type="ARBA" id="ARBA00022989"/>
    </source>
</evidence>
<reference evidence="11" key="1">
    <citation type="journal article" date="2019" name="Int. J. Syst. Evol. Microbiol.">
        <title>The Global Catalogue of Microorganisms (GCM) 10K type strain sequencing project: providing services to taxonomists for standard genome sequencing and annotation.</title>
        <authorList>
            <consortium name="The Broad Institute Genomics Platform"/>
            <consortium name="The Broad Institute Genome Sequencing Center for Infectious Disease"/>
            <person name="Wu L."/>
            <person name="Ma J."/>
        </authorList>
    </citation>
    <scope>NUCLEOTIDE SEQUENCE [LARGE SCALE GENOMIC DNA]</scope>
    <source>
        <strain evidence="11">NBRC 112416</strain>
    </source>
</reference>
<sequence length="286" mass="30576">MRNAIRIGLLLAPGVGLVLAFMGAVLYRAVAQAFGLYDFSGTSDGLSLAHWQDVLTTKRFWRAFQWSAYIAASSAVIAVALAYPIALWLRKPFRGSLILSAMLKAPLLVPGLVAAFLLVNVISYHGFVNEFLVWAGVWAEPRRMQNDSNGFAIIGLQVWKQMPFAFLLLSGAVQAIPDPVLNAAQDLGAGKFARFRKIILPLTTKAMQAALVLIFIGAAGDFSFQTVAGPPSVNSMASYMASLQGSEGDWNGAAVVAVMLMALSLFGAIGLTALVQLITRTLGRLA</sequence>
<dbReference type="PANTHER" id="PTHR42929:SF1">
    <property type="entry name" value="INNER MEMBRANE ABC TRANSPORTER PERMEASE PROTEIN YDCU-RELATED"/>
    <property type="match status" value="1"/>
</dbReference>
<accession>A0ABQ5VZ43</accession>
<feature type="domain" description="ABC transmembrane type-1" evidence="9">
    <location>
        <begin position="64"/>
        <end position="271"/>
    </location>
</feature>
<proteinExistence type="inferred from homology"/>
<evidence type="ECO:0000313" key="10">
    <source>
        <dbReference type="EMBL" id="GLQ52893.1"/>
    </source>
</evidence>
<keyword evidence="5 8" id="KW-0812">Transmembrane</keyword>
<dbReference type="PROSITE" id="PS50928">
    <property type="entry name" value="ABC_TM1"/>
    <property type="match status" value="1"/>
</dbReference>
<comment type="similarity">
    <text evidence="2">Belongs to the binding-protein-dependent transport system permease family. CysTW subfamily.</text>
</comment>
<keyword evidence="3 8" id="KW-0813">Transport</keyword>
<keyword evidence="11" id="KW-1185">Reference proteome</keyword>
<dbReference type="CDD" id="cd06261">
    <property type="entry name" value="TM_PBP2"/>
    <property type="match status" value="1"/>
</dbReference>
<evidence type="ECO:0000256" key="3">
    <source>
        <dbReference type="ARBA" id="ARBA00022448"/>
    </source>
</evidence>
<dbReference type="Gene3D" id="1.10.3720.10">
    <property type="entry name" value="MetI-like"/>
    <property type="match status" value="1"/>
</dbReference>
<dbReference type="RefSeq" id="WP_284338364.1">
    <property type="nucleotide sequence ID" value="NZ_BSNS01000002.1"/>
</dbReference>
<dbReference type="SUPFAM" id="SSF161098">
    <property type="entry name" value="MetI-like"/>
    <property type="match status" value="1"/>
</dbReference>
<keyword evidence="7 8" id="KW-0472">Membrane</keyword>
<comment type="caution">
    <text evidence="10">The sequence shown here is derived from an EMBL/GenBank/DDBJ whole genome shotgun (WGS) entry which is preliminary data.</text>
</comment>
<keyword evidence="6 8" id="KW-1133">Transmembrane helix</keyword>
<evidence type="ECO:0000256" key="4">
    <source>
        <dbReference type="ARBA" id="ARBA00022475"/>
    </source>
</evidence>
<feature type="transmembrane region" description="Helical" evidence="8">
    <location>
        <begin position="250"/>
        <end position="275"/>
    </location>
</feature>
<dbReference type="Proteomes" id="UP001156691">
    <property type="component" value="Unassembled WGS sequence"/>
</dbReference>
<comment type="subcellular location">
    <subcellularLocation>
        <location evidence="1 8">Cell membrane</location>
        <topology evidence="1 8">Multi-pass membrane protein</topology>
    </subcellularLocation>
</comment>
<evidence type="ECO:0000313" key="11">
    <source>
        <dbReference type="Proteomes" id="UP001156691"/>
    </source>
</evidence>
<gene>
    <name evidence="10" type="ORF">GCM10010862_01510</name>
</gene>
<name>A0ABQ5VZ43_9HYPH</name>
<evidence type="ECO:0000256" key="5">
    <source>
        <dbReference type="ARBA" id="ARBA00022692"/>
    </source>
</evidence>
<keyword evidence="4" id="KW-1003">Cell membrane</keyword>
<protein>
    <submittedName>
        <fullName evidence="10">Spermidine/putrescine ABC transporter permease</fullName>
    </submittedName>
</protein>
<dbReference type="EMBL" id="BSNS01000002">
    <property type="protein sequence ID" value="GLQ52893.1"/>
    <property type="molecule type" value="Genomic_DNA"/>
</dbReference>
<evidence type="ECO:0000256" key="1">
    <source>
        <dbReference type="ARBA" id="ARBA00004651"/>
    </source>
</evidence>
<evidence type="ECO:0000256" key="7">
    <source>
        <dbReference type="ARBA" id="ARBA00023136"/>
    </source>
</evidence>
<dbReference type="InterPro" id="IPR000515">
    <property type="entry name" value="MetI-like"/>
</dbReference>
<organism evidence="10 11">
    <name type="scientific">Devosia nitrariae</name>
    <dbReference type="NCBI Taxonomy" id="2071872"/>
    <lineage>
        <taxon>Bacteria</taxon>
        <taxon>Pseudomonadati</taxon>
        <taxon>Pseudomonadota</taxon>
        <taxon>Alphaproteobacteria</taxon>
        <taxon>Hyphomicrobiales</taxon>
        <taxon>Devosiaceae</taxon>
        <taxon>Devosia</taxon>
    </lineage>
</organism>
<feature type="transmembrane region" description="Helical" evidence="8">
    <location>
        <begin position="101"/>
        <end position="124"/>
    </location>
</feature>
<dbReference type="Pfam" id="PF00528">
    <property type="entry name" value="BPD_transp_1"/>
    <property type="match status" value="1"/>
</dbReference>
<evidence type="ECO:0000256" key="8">
    <source>
        <dbReference type="RuleBase" id="RU363032"/>
    </source>
</evidence>
<dbReference type="InterPro" id="IPR035906">
    <property type="entry name" value="MetI-like_sf"/>
</dbReference>
<feature type="transmembrane region" description="Helical" evidence="8">
    <location>
        <begin position="7"/>
        <end position="30"/>
    </location>
</feature>
<evidence type="ECO:0000256" key="2">
    <source>
        <dbReference type="ARBA" id="ARBA00007069"/>
    </source>
</evidence>
<evidence type="ECO:0000259" key="9">
    <source>
        <dbReference type="PROSITE" id="PS50928"/>
    </source>
</evidence>
<dbReference type="PANTHER" id="PTHR42929">
    <property type="entry name" value="INNER MEMBRANE ABC TRANSPORTER PERMEASE PROTEIN YDCU-RELATED-RELATED"/>
    <property type="match status" value="1"/>
</dbReference>
<feature type="transmembrane region" description="Helical" evidence="8">
    <location>
        <begin position="206"/>
        <end position="230"/>
    </location>
</feature>